<dbReference type="InterPro" id="IPR027417">
    <property type="entry name" value="P-loop_NTPase"/>
</dbReference>
<keyword evidence="13" id="KW-1185">Reference proteome</keyword>
<dbReference type="PROSITE" id="PS51198">
    <property type="entry name" value="UVRD_HELICASE_ATP_BIND"/>
    <property type="match status" value="1"/>
</dbReference>
<proteinExistence type="predicted"/>
<comment type="catalytic activity">
    <reaction evidence="8">
        <text>ATP + H2O = ADP + phosphate + H(+)</text>
        <dbReference type="Rhea" id="RHEA:13065"/>
        <dbReference type="ChEBI" id="CHEBI:15377"/>
        <dbReference type="ChEBI" id="CHEBI:15378"/>
        <dbReference type="ChEBI" id="CHEBI:30616"/>
        <dbReference type="ChEBI" id="CHEBI:43474"/>
        <dbReference type="ChEBI" id="CHEBI:456216"/>
        <dbReference type="EC" id="5.6.2.4"/>
    </reaction>
</comment>
<feature type="domain" description="UvrD-like helicase ATP-binding" evidence="10">
    <location>
        <begin position="8"/>
        <end position="260"/>
    </location>
</feature>
<keyword evidence="5" id="KW-0413">Isomerase</keyword>
<dbReference type="GO" id="GO:0005634">
    <property type="term" value="C:nucleus"/>
    <property type="evidence" value="ECO:0007669"/>
    <property type="project" value="TreeGrafter"/>
</dbReference>
<evidence type="ECO:0000256" key="7">
    <source>
        <dbReference type="ARBA" id="ARBA00034808"/>
    </source>
</evidence>
<organism evidence="12 13">
    <name type="scientific">Ogataea polymorpha</name>
    <dbReference type="NCBI Taxonomy" id="460523"/>
    <lineage>
        <taxon>Eukaryota</taxon>
        <taxon>Fungi</taxon>
        <taxon>Dikarya</taxon>
        <taxon>Ascomycota</taxon>
        <taxon>Saccharomycotina</taxon>
        <taxon>Pichiomycetes</taxon>
        <taxon>Pichiales</taxon>
        <taxon>Pichiaceae</taxon>
        <taxon>Ogataea</taxon>
    </lineage>
</organism>
<keyword evidence="2 9" id="KW-0378">Hydrolase</keyword>
<dbReference type="PROSITE" id="PS51217">
    <property type="entry name" value="UVRD_HELICASE_CTER"/>
    <property type="match status" value="1"/>
</dbReference>
<evidence type="ECO:0000256" key="9">
    <source>
        <dbReference type="PROSITE-ProRule" id="PRU00560"/>
    </source>
</evidence>
<dbReference type="Proteomes" id="UP000788993">
    <property type="component" value="Unassembled WGS sequence"/>
</dbReference>
<dbReference type="EC" id="5.6.2.4" evidence="7"/>
<dbReference type="AlphaFoldDB" id="A0A9P8P4F2"/>
<feature type="binding site" evidence="9">
    <location>
        <begin position="29"/>
        <end position="36"/>
    </location>
    <ligand>
        <name>ATP</name>
        <dbReference type="ChEBI" id="CHEBI:30616"/>
    </ligand>
</feature>
<evidence type="ECO:0000256" key="5">
    <source>
        <dbReference type="ARBA" id="ARBA00023235"/>
    </source>
</evidence>
<dbReference type="GO" id="GO:0043138">
    <property type="term" value="F:3'-5' DNA helicase activity"/>
    <property type="evidence" value="ECO:0007669"/>
    <property type="project" value="UniProtKB-EC"/>
</dbReference>
<dbReference type="InterPro" id="IPR000212">
    <property type="entry name" value="DNA_helicase_UvrD/REP"/>
</dbReference>
<evidence type="ECO:0000256" key="2">
    <source>
        <dbReference type="ARBA" id="ARBA00022801"/>
    </source>
</evidence>
<comment type="caution">
    <text evidence="12">The sequence shown here is derived from an EMBL/GenBank/DDBJ whole genome shotgun (WGS) entry which is preliminary data.</text>
</comment>
<protein>
    <recommendedName>
        <fullName evidence="7">DNA 3'-5' helicase</fullName>
        <ecNumber evidence="7">5.6.2.4</ecNumber>
    </recommendedName>
</protein>
<gene>
    <name evidence="12" type="ORF">OGATHE_003507</name>
</gene>
<evidence type="ECO:0000256" key="3">
    <source>
        <dbReference type="ARBA" id="ARBA00022806"/>
    </source>
</evidence>
<name>A0A9P8P4F2_9ASCO</name>
<dbReference type="InterPro" id="IPR014017">
    <property type="entry name" value="DNA_helicase_UvrD-like_C"/>
</dbReference>
<evidence type="ECO:0000313" key="13">
    <source>
        <dbReference type="Proteomes" id="UP000788993"/>
    </source>
</evidence>
<dbReference type="Pfam" id="PF13361">
    <property type="entry name" value="UvrD_C"/>
    <property type="match status" value="1"/>
</dbReference>
<dbReference type="SUPFAM" id="SSF52540">
    <property type="entry name" value="P-loop containing nucleoside triphosphate hydrolases"/>
    <property type="match status" value="1"/>
</dbReference>
<dbReference type="Pfam" id="PF13245">
    <property type="entry name" value="AAA_19"/>
    <property type="match status" value="1"/>
</dbReference>
<dbReference type="PANTHER" id="PTHR11070">
    <property type="entry name" value="UVRD / RECB / PCRA DNA HELICASE FAMILY MEMBER"/>
    <property type="match status" value="1"/>
</dbReference>
<feature type="domain" description="UvrD-like helicase C-terminal" evidence="11">
    <location>
        <begin position="261"/>
        <end position="542"/>
    </location>
</feature>
<dbReference type="GO" id="GO:0016787">
    <property type="term" value="F:hydrolase activity"/>
    <property type="evidence" value="ECO:0007669"/>
    <property type="project" value="UniProtKB-UniRule"/>
</dbReference>
<dbReference type="CDD" id="cd17932">
    <property type="entry name" value="DEXQc_UvrD"/>
    <property type="match status" value="1"/>
</dbReference>
<evidence type="ECO:0000259" key="11">
    <source>
        <dbReference type="PROSITE" id="PS51217"/>
    </source>
</evidence>
<dbReference type="GO" id="GO:0005524">
    <property type="term" value="F:ATP binding"/>
    <property type="evidence" value="ECO:0007669"/>
    <property type="project" value="UniProtKB-UniRule"/>
</dbReference>
<dbReference type="Gene3D" id="1.10.486.10">
    <property type="entry name" value="PCRA, domain 4"/>
    <property type="match status" value="1"/>
</dbReference>
<dbReference type="EMBL" id="JAEUBD010001178">
    <property type="protein sequence ID" value="KAH3664692.1"/>
    <property type="molecule type" value="Genomic_DNA"/>
</dbReference>
<evidence type="ECO:0000259" key="10">
    <source>
        <dbReference type="PROSITE" id="PS51198"/>
    </source>
</evidence>
<comment type="catalytic activity">
    <reaction evidence="6">
        <text>Couples ATP hydrolysis with the unwinding of duplex DNA by translocating in the 3'-5' direction.</text>
        <dbReference type="EC" id="5.6.2.4"/>
    </reaction>
</comment>
<reference evidence="12" key="1">
    <citation type="journal article" date="2021" name="Open Biol.">
        <title>Shared evolutionary footprints suggest mitochondrial oxidative damage underlies multiple complex I losses in fungi.</title>
        <authorList>
            <person name="Schikora-Tamarit M.A."/>
            <person name="Marcet-Houben M."/>
            <person name="Nosek J."/>
            <person name="Gabaldon T."/>
        </authorList>
    </citation>
    <scope>NUCLEOTIDE SEQUENCE</scope>
    <source>
        <strain evidence="12">NCAIM Y.01608</strain>
    </source>
</reference>
<evidence type="ECO:0000256" key="1">
    <source>
        <dbReference type="ARBA" id="ARBA00022741"/>
    </source>
</evidence>
<dbReference type="InterPro" id="IPR014016">
    <property type="entry name" value="UvrD-like_ATP-bd"/>
</dbReference>
<evidence type="ECO:0000256" key="6">
    <source>
        <dbReference type="ARBA" id="ARBA00034617"/>
    </source>
</evidence>
<keyword evidence="4 9" id="KW-0067">ATP-binding</keyword>
<dbReference type="Gene3D" id="3.40.50.300">
    <property type="entry name" value="P-loop containing nucleotide triphosphate hydrolases"/>
    <property type="match status" value="3"/>
</dbReference>
<dbReference type="GO" id="GO:0000725">
    <property type="term" value="P:recombinational repair"/>
    <property type="evidence" value="ECO:0007669"/>
    <property type="project" value="TreeGrafter"/>
</dbReference>
<dbReference type="PANTHER" id="PTHR11070:SF46">
    <property type="entry name" value="ATP-DEPENDENT DNA HELICASE HMI1, MITOCHONDRIAL"/>
    <property type="match status" value="1"/>
</dbReference>
<evidence type="ECO:0000256" key="4">
    <source>
        <dbReference type="ARBA" id="ARBA00022840"/>
    </source>
</evidence>
<evidence type="ECO:0000256" key="8">
    <source>
        <dbReference type="ARBA" id="ARBA00048988"/>
    </source>
</evidence>
<accession>A0A9P8P4F2</accession>
<dbReference type="GO" id="GO:0003677">
    <property type="term" value="F:DNA binding"/>
    <property type="evidence" value="ECO:0007669"/>
    <property type="project" value="InterPro"/>
</dbReference>
<sequence length="637" mass="72118">MELEIKCTEQQYTAITSDFSPDTLLGIKAGPGSGKTRTIASRIAHLLSTQSQSGMRPDNLLVLSLTNRSVNDLRTRLRAVLGPMAVQIPVMTFHSFAGKVVGCKYTDWNILDDDDLRRLARLVDMGRNASSVAELRSHLRDARRSSNNVAVVARIMEMFGSTQVFTHDDVLEECSSLLNSPPKFVENYKVVFVDEFQDVYPAIMNLVLQISKGRHLTLAGDSDQSIYGFLGASFRQNWERLMERHPKAKIVHLNQSFRSTPEVLQFANAVLGHSTPIHHSVKPPCGLSPLRLSFASPAEEREFIYDEVTRLVDISEGAIKPSDIAILSYTNREVDSVLKYFSERGRFGLCKLNSNPRWLQSPLSFLMQYVRVLVDPRVNFPLLCSLSTVPHIGEATLRKAVSLATEHEVPVFEYLHDSEYEKPRKLDMLPHYVNYIAKCRSKLDQNDPDQILITLLRMGKELGFDKVLSADGFTKDQLLEYRLHFDTIYNTLQRAKVQKPPEHTVLSYFMENYNNDTLVTSNSIKTSNDNEVNFSTIHTAKGLEFPIVFILSGNNYRLNDTQRRVLYVGMTRASSLLYFNKLTNQFVDGLDHTSKPLFSTRAPNWTSESVSRLITDLGRRPLTKVHQLASKLAHATL</sequence>
<keyword evidence="3 9" id="KW-0347">Helicase</keyword>
<dbReference type="OrthoDB" id="1470711at2759"/>
<evidence type="ECO:0000313" key="12">
    <source>
        <dbReference type="EMBL" id="KAH3664692.1"/>
    </source>
</evidence>
<reference evidence="12" key="2">
    <citation type="submission" date="2021-01" db="EMBL/GenBank/DDBJ databases">
        <authorList>
            <person name="Schikora-Tamarit M.A."/>
        </authorList>
    </citation>
    <scope>NUCLEOTIDE SEQUENCE</scope>
    <source>
        <strain evidence="12">NCAIM Y.01608</strain>
    </source>
</reference>
<keyword evidence="1 9" id="KW-0547">Nucleotide-binding</keyword>